<protein>
    <submittedName>
        <fullName evidence="1">Capsid protein</fullName>
    </submittedName>
</protein>
<name>A0AA51BV16_9VIRU</name>
<reference evidence="1" key="1">
    <citation type="submission" date="2023-06" db="EMBL/GenBank/DDBJ databases">
        <authorList>
            <person name="Raco M."/>
            <person name="Botella L."/>
            <person name="Jung T."/>
        </authorList>
    </citation>
    <scope>NUCLEOTIDE SEQUENCE</scope>
    <source>
        <strain evidence="1">VN999</strain>
    </source>
</reference>
<dbReference type="EMBL" id="OR135687">
    <property type="protein sequence ID" value="WMI51969.1"/>
    <property type="molecule type" value="Genomic_RNA"/>
</dbReference>
<organism evidence="1">
    <name type="scientific">Phytophthora dsRNA virus 1</name>
    <dbReference type="NCBI Taxonomy" id="3071755"/>
    <lineage>
        <taxon>Viruses</taxon>
        <taxon>Riboviria</taxon>
        <taxon>Orthornavirae</taxon>
        <taxon>Duplornaviricota</taxon>
    </lineage>
</organism>
<evidence type="ECO:0000313" key="1">
    <source>
        <dbReference type="EMBL" id="WMI51969.1"/>
    </source>
</evidence>
<proteinExistence type="predicted"/>
<accession>A0AA51BV16</accession>
<sequence>MNSEANNIEEVRQEATVAPVEKMSLVGALGVFGVLFNTYTWMRGEVAEVVERITLGKIGAGVLECFSDEFYKNFAGFISDDTEISPRADPSRLWVDARKNFEAGSRATLGVMVPAGRAAQDPYGYWDWYHGKWENFKLGVFGAKTQVAFQAETADFDAAFNRAVRRDVGEAMLYVYSRMVKAKEYLCWTTEIFAASYVERALARNLVSTNVARNLERYVAVKGVAAPALLQDDGLVYRKEGAGAHVLPTAFAGTTLRIVTRSDIGSAGGAEVMRKFNDRHIFVGRANSDLQLVFDLVCCWVCWLPEVALFGEYNAVLVLPNLTNDDVAGMFQRWGLGYKRLGGFNVARIVHWLSRSVSMPGLPCPYRFTQGDRQRVVLLNAIHRFRYSVHGVRFRRLNQFDSAPCRVRVPHSSWILRCADVYGIVASTEGYGGLLSWNRIEGLAYYRGIALGAVWDTTIQRVGHHWWNLLQMPNGEDLLDSAWRLANAIGSGGVTDAGLTFLGVEIERPKAPVNAKSAGHGFAVTLQSGSDVMAAGINPPEPVCDSDVIDLATGSRQDGCGVYERGPERGAGEWGEPLPAALGARRHGAWYVMTRAYWPSLLGKSFGALVVSKNVEWSMSSSEQGNQPWEIPSCASKEYVDAATSRVIVMGGGEISLRQRGEFCGAQSLPILRTSGGGHYDYKTETPVELIGYMATGVRVRGGNLVDLEIVPSFAVYDSRFVQASSGRGGFEATFF</sequence>